<keyword evidence="1" id="KW-0732">Signal</keyword>
<gene>
    <name evidence="3" type="ORF">OMM_02100</name>
</gene>
<evidence type="ECO:0000313" key="4">
    <source>
        <dbReference type="Proteomes" id="UP000189670"/>
    </source>
</evidence>
<dbReference type="InterPro" id="IPR027385">
    <property type="entry name" value="Beta-barrel_OMP"/>
</dbReference>
<proteinExistence type="predicted"/>
<reference evidence="4" key="1">
    <citation type="submission" date="2012-11" db="EMBL/GenBank/DDBJ databases">
        <authorList>
            <person name="Lucero-Rivera Y.E."/>
            <person name="Tovar-Ramirez D."/>
        </authorList>
    </citation>
    <scope>NUCLEOTIDE SEQUENCE [LARGE SCALE GENOMIC DNA]</scope>
    <source>
        <strain evidence="4">Araruama</strain>
    </source>
</reference>
<comment type="caution">
    <text evidence="3">The sequence shown here is derived from an EMBL/GenBank/DDBJ whole genome shotgun (WGS) entry which is preliminary data.</text>
</comment>
<dbReference type="Gene3D" id="2.40.160.20">
    <property type="match status" value="1"/>
</dbReference>
<evidence type="ECO:0000259" key="2">
    <source>
        <dbReference type="Pfam" id="PF13505"/>
    </source>
</evidence>
<organism evidence="3 4">
    <name type="scientific">Candidatus Magnetoglobus multicellularis str. Araruama</name>
    <dbReference type="NCBI Taxonomy" id="890399"/>
    <lineage>
        <taxon>Bacteria</taxon>
        <taxon>Pseudomonadati</taxon>
        <taxon>Thermodesulfobacteriota</taxon>
        <taxon>Desulfobacteria</taxon>
        <taxon>Desulfobacterales</taxon>
        <taxon>Desulfobacteraceae</taxon>
        <taxon>Candidatus Magnetoglobus</taxon>
    </lineage>
</organism>
<dbReference type="InterPro" id="IPR011250">
    <property type="entry name" value="OMP/PagP_B-barrel"/>
</dbReference>
<accession>A0A1V1PAW5</accession>
<evidence type="ECO:0000313" key="3">
    <source>
        <dbReference type="EMBL" id="ETR71938.1"/>
    </source>
</evidence>
<dbReference type="AlphaFoldDB" id="A0A1V1PAW5"/>
<dbReference type="EMBL" id="ATBP01000204">
    <property type="protein sequence ID" value="ETR71938.1"/>
    <property type="molecule type" value="Genomic_DNA"/>
</dbReference>
<sequence>MKNLQIILILIFLYPLTVFAQSPCFISLHTGGHVFESNRNIGDTVLFGLGLGYHFNKRISAAVRMYTGKYDIQYTKNNLTCTIDNHRGNLYHADLYYRFFPGRLIVPYVTGGIGKFDLSHEKSIELYHDAFDQGILLNYGVGLEYFIQDISMVGDVRHFVSTGDSRNEMVLSAGIVFRLPE</sequence>
<dbReference type="SUPFAM" id="SSF56925">
    <property type="entry name" value="OMPA-like"/>
    <property type="match status" value="1"/>
</dbReference>
<name>A0A1V1PAW5_9BACT</name>
<feature type="domain" description="Outer membrane protein beta-barrel" evidence="2">
    <location>
        <begin position="41"/>
        <end position="162"/>
    </location>
</feature>
<protein>
    <recommendedName>
        <fullName evidence="2">Outer membrane protein beta-barrel domain-containing protein</fullName>
    </recommendedName>
</protein>
<dbReference type="Proteomes" id="UP000189670">
    <property type="component" value="Unassembled WGS sequence"/>
</dbReference>
<dbReference type="Pfam" id="PF13505">
    <property type="entry name" value="OMP_b-brl"/>
    <property type="match status" value="1"/>
</dbReference>
<evidence type="ECO:0000256" key="1">
    <source>
        <dbReference type="ARBA" id="ARBA00022729"/>
    </source>
</evidence>